<dbReference type="AlphaFoldDB" id="A0A2Z7D1P1"/>
<dbReference type="EMBL" id="KQ991027">
    <property type="protein sequence ID" value="KZV52607.1"/>
    <property type="molecule type" value="Genomic_DNA"/>
</dbReference>
<accession>A0A2Z7D1P1</accession>
<dbReference type="OrthoDB" id="912797at2759"/>
<dbReference type="CDD" id="cd09272">
    <property type="entry name" value="RNase_HI_RT_Ty1"/>
    <property type="match status" value="1"/>
</dbReference>
<proteinExistence type="predicted"/>
<keyword evidence="3" id="KW-1185">Reference proteome</keyword>
<name>A0A2Z7D1P1_9LAMI</name>
<evidence type="ECO:0000313" key="3">
    <source>
        <dbReference type="Proteomes" id="UP000250235"/>
    </source>
</evidence>
<dbReference type="PANTHER" id="PTHR11439">
    <property type="entry name" value="GAG-POL-RELATED RETROTRANSPOSON"/>
    <property type="match status" value="1"/>
</dbReference>
<evidence type="ECO:0000313" key="2">
    <source>
        <dbReference type="EMBL" id="KZV52607.1"/>
    </source>
</evidence>
<organism evidence="2 3">
    <name type="scientific">Dorcoceras hygrometricum</name>
    <dbReference type="NCBI Taxonomy" id="472368"/>
    <lineage>
        <taxon>Eukaryota</taxon>
        <taxon>Viridiplantae</taxon>
        <taxon>Streptophyta</taxon>
        <taxon>Embryophyta</taxon>
        <taxon>Tracheophyta</taxon>
        <taxon>Spermatophyta</taxon>
        <taxon>Magnoliopsida</taxon>
        <taxon>eudicotyledons</taxon>
        <taxon>Gunneridae</taxon>
        <taxon>Pentapetalae</taxon>
        <taxon>asterids</taxon>
        <taxon>lamiids</taxon>
        <taxon>Lamiales</taxon>
        <taxon>Gesneriaceae</taxon>
        <taxon>Didymocarpoideae</taxon>
        <taxon>Trichosporeae</taxon>
        <taxon>Loxocarpinae</taxon>
        <taxon>Dorcoceras</taxon>
    </lineage>
</organism>
<feature type="region of interest" description="Disordered" evidence="1">
    <location>
        <begin position="1"/>
        <end position="20"/>
    </location>
</feature>
<evidence type="ECO:0000256" key="1">
    <source>
        <dbReference type="SAM" id="MobiDB-lite"/>
    </source>
</evidence>
<sequence>MNQISSTWNRHDQTPMSSSVALSSRGSDIFEDPTLYRSKVGALQYLTITRPDIAYSVNKVCQFMQRPLQSHWKAVKRILKYLRGTLEFGIHLGISRHLDLFGYCDADWGSDPDDRRSVSGFCWFFGGSSVSWSSKKQSVVSRSSTEAEYRSLANATTDLLWIKSLLTELHVSLRLFPFSGVTT</sequence>
<protein>
    <recommendedName>
        <fullName evidence="4">Cysteine-rich RLK (Receptor-like protein kinase) 8</fullName>
    </recommendedName>
</protein>
<dbReference type="Proteomes" id="UP000250235">
    <property type="component" value="Unassembled WGS sequence"/>
</dbReference>
<reference evidence="2 3" key="1">
    <citation type="journal article" date="2015" name="Proc. Natl. Acad. Sci. U.S.A.">
        <title>The resurrection genome of Boea hygrometrica: A blueprint for survival of dehydration.</title>
        <authorList>
            <person name="Xiao L."/>
            <person name="Yang G."/>
            <person name="Zhang L."/>
            <person name="Yang X."/>
            <person name="Zhao S."/>
            <person name="Ji Z."/>
            <person name="Zhou Q."/>
            <person name="Hu M."/>
            <person name="Wang Y."/>
            <person name="Chen M."/>
            <person name="Xu Y."/>
            <person name="Jin H."/>
            <person name="Xiao X."/>
            <person name="Hu G."/>
            <person name="Bao F."/>
            <person name="Hu Y."/>
            <person name="Wan P."/>
            <person name="Li L."/>
            <person name="Deng X."/>
            <person name="Kuang T."/>
            <person name="Xiang C."/>
            <person name="Zhu J.K."/>
            <person name="Oliver M.J."/>
            <person name="He Y."/>
        </authorList>
    </citation>
    <scope>NUCLEOTIDE SEQUENCE [LARGE SCALE GENOMIC DNA]</scope>
    <source>
        <strain evidence="3">cv. XS01</strain>
    </source>
</reference>
<dbReference type="PANTHER" id="PTHR11439:SF455">
    <property type="entry name" value="RLK (RECEPTOR-LIKE PROTEIN KINASE) 8, PUTATIVE-RELATED"/>
    <property type="match status" value="1"/>
</dbReference>
<gene>
    <name evidence="2" type="ORF">F511_07000</name>
</gene>
<evidence type="ECO:0008006" key="4">
    <source>
        <dbReference type="Google" id="ProtNLM"/>
    </source>
</evidence>